<organism evidence="1">
    <name type="scientific">Pseudomonas helleri</name>
    <dbReference type="NCBI Taxonomy" id="1608996"/>
    <lineage>
        <taxon>Bacteria</taxon>
        <taxon>Pseudomonadati</taxon>
        <taxon>Pseudomonadota</taxon>
        <taxon>Gammaproteobacteria</taxon>
        <taxon>Pseudomonadales</taxon>
        <taxon>Pseudomonadaceae</taxon>
        <taxon>Pseudomonas</taxon>
    </lineage>
</organism>
<dbReference type="EMBL" id="WIWC01000001">
    <property type="protein sequence ID" value="MQT78453.1"/>
    <property type="molecule type" value="Genomic_DNA"/>
</dbReference>
<dbReference type="InterPro" id="IPR027417">
    <property type="entry name" value="P-loop_NTPase"/>
</dbReference>
<dbReference type="AlphaFoldDB" id="A0A6A7YPS3"/>
<dbReference type="SUPFAM" id="SSF52540">
    <property type="entry name" value="P-loop containing nucleoside triphosphate hydrolases"/>
    <property type="match status" value="2"/>
</dbReference>
<evidence type="ECO:0000313" key="1">
    <source>
        <dbReference type="EMBL" id="MQT78453.1"/>
    </source>
</evidence>
<sequence length="567" mass="65552">MKSTQEELDFKELESHEFEERADYLPDSYIKDKTAKGQYFDEIQKKLFQVGAKLLIGPRGTGKTHQMRLAYISCKEDKSKPLPIYVSFNHYLRLETYLNETSNAIGVFHAWVLSKILLDCLRTYSMIPEQSELEPKNLQDFIESVEKQQYNSTHDSIVKTISVEKTQGYIEDAIQIAGRKRAVLLLDDAALTLTPEYMVEFFEIFRSLKTAHISPKASVYPGTTQYGPRFHLGHDAEPIHVWLNVENPKYIEFMSSLTENRFESDITIPQEILTLFKYAAFGIPRAYIMMVREYQQLKTTSTQSKFNKVISDRKKYMLAEYLSIGDKLKQYKGVIELGGEFLNNTVANLKKFNHERIDRDENTFEKVIAVGVTGIPPKAERMIRFLIEAGLLYETDDISHGPGRKLRRFIPHIVLLLESRVLTKNRGFKSSELLEILKKKSAKHPSRPSFDSIIAKDKLSMLNLNLPPCHNCQAERMTEKQKFCHECGKPLVDHSTFKECMAKPLNELPLTKFQIKAIDKFTSFKTVEDVIRSQDPANELQKAHRVKAARAEDIYRRINQWVNEFLV</sequence>
<accession>A0A6A7YPS3</accession>
<comment type="caution">
    <text evidence="1">The sequence shown here is derived from an EMBL/GenBank/DDBJ whole genome shotgun (WGS) entry which is preliminary data.</text>
</comment>
<protein>
    <submittedName>
        <fullName evidence="1">Zinc ribbon domain-containing protein</fullName>
    </submittedName>
</protein>
<proteinExistence type="predicted"/>
<gene>
    <name evidence="1" type="ORF">GHN86_00015</name>
</gene>
<name>A0A6A7YPS3_9PSED</name>
<reference evidence="1" key="1">
    <citation type="submission" date="2019-10" db="EMBL/GenBank/DDBJ databases">
        <title>Evaluation of single-gene subtyping targets for Pseudomonas.</title>
        <authorList>
            <person name="Reichler S.J."/>
            <person name="Orsi R.H."/>
            <person name="Wiedmann M."/>
            <person name="Martin N.H."/>
            <person name="Murphy S.I."/>
        </authorList>
    </citation>
    <scope>NUCLEOTIDE SEQUENCE</scope>
    <source>
        <strain evidence="1">FSL R10-2339</strain>
    </source>
</reference>
<dbReference type="RefSeq" id="WP_153385920.1">
    <property type="nucleotide sequence ID" value="NZ_WIWC01000001.1"/>
</dbReference>